<dbReference type="EMBL" id="JPXS01000063">
    <property type="protein sequence ID" value="KGQ29754.1"/>
    <property type="molecule type" value="Genomic_DNA"/>
</dbReference>
<dbReference type="InterPro" id="IPR031856">
    <property type="entry name" value="YdaS_toxin-like"/>
</dbReference>
<evidence type="ECO:0000313" key="2">
    <source>
        <dbReference type="EMBL" id="STO37604.1"/>
    </source>
</evidence>
<dbReference type="SUPFAM" id="SSF47413">
    <property type="entry name" value="lambda repressor-like DNA-binding domains"/>
    <property type="match status" value="1"/>
</dbReference>
<reference evidence="1 3" key="1">
    <citation type="submission" date="2014-08" db="EMBL/GenBank/DDBJ databases">
        <title>Chaperone-usher fimbriae in a diverse selection of Gallibacterium genomes.</title>
        <authorList>
            <person name="Kudirkiene E."/>
            <person name="Bager R.J."/>
            <person name="Johnson T.J."/>
            <person name="Bojesen A.M."/>
        </authorList>
    </citation>
    <scope>NUCLEOTIDE SEQUENCE [LARGE SCALE GENOMIC DNA]</scope>
    <source>
        <strain evidence="1 3">20558/3kl.</strain>
    </source>
</reference>
<sequence>MTPIEKAINATGGQTKLAKALGVSPQLIHQIKKKGGKICTRSISPDQWKKATGLSKKELFPDYQD</sequence>
<proteinExistence type="predicted"/>
<dbReference type="GO" id="GO:0003677">
    <property type="term" value="F:DNA binding"/>
    <property type="evidence" value="ECO:0007669"/>
    <property type="project" value="InterPro"/>
</dbReference>
<gene>
    <name evidence="1" type="ORF">JP32_10535</name>
    <name evidence="2" type="ORF">NCTC11413_00717</name>
</gene>
<dbReference type="Pfam" id="PF15943">
    <property type="entry name" value="YdaS_toxin"/>
    <property type="match status" value="1"/>
</dbReference>
<dbReference type="Proteomes" id="UP000254232">
    <property type="component" value="Unassembled WGS sequence"/>
</dbReference>
<evidence type="ECO:0000313" key="1">
    <source>
        <dbReference type="EMBL" id="KGQ29754.1"/>
    </source>
</evidence>
<dbReference type="RefSeq" id="WP_018346004.1">
    <property type="nucleotide sequence ID" value="NZ_JPXS01000063.1"/>
</dbReference>
<name>A0A0A2XXA3_9PAST</name>
<evidence type="ECO:0000313" key="3">
    <source>
        <dbReference type="Proteomes" id="UP000030526"/>
    </source>
</evidence>
<dbReference type="AlphaFoldDB" id="A0A0A2XXA3"/>
<organism evidence="1 3">
    <name type="scientific">Gallibacterium anatis</name>
    <dbReference type="NCBI Taxonomy" id="750"/>
    <lineage>
        <taxon>Bacteria</taxon>
        <taxon>Pseudomonadati</taxon>
        <taxon>Pseudomonadota</taxon>
        <taxon>Gammaproteobacteria</taxon>
        <taxon>Pasteurellales</taxon>
        <taxon>Pasteurellaceae</taxon>
        <taxon>Gallibacterium</taxon>
    </lineage>
</organism>
<reference evidence="2 4" key="2">
    <citation type="submission" date="2018-06" db="EMBL/GenBank/DDBJ databases">
        <authorList>
            <consortium name="Pathogen Informatics"/>
            <person name="Doyle S."/>
        </authorList>
    </citation>
    <scope>NUCLEOTIDE SEQUENCE [LARGE SCALE GENOMIC DNA]</scope>
    <source>
        <strain evidence="2 4">NCTC11413</strain>
    </source>
</reference>
<dbReference type="GeneID" id="77264124"/>
<dbReference type="InterPro" id="IPR010982">
    <property type="entry name" value="Lambda_DNA-bd_dom_sf"/>
</dbReference>
<protein>
    <submittedName>
        <fullName evidence="2">Uncharacterized protein conserved in bacteria, prophage-related</fullName>
    </submittedName>
</protein>
<dbReference type="Gene3D" id="1.10.260.40">
    <property type="entry name" value="lambda repressor-like DNA-binding domains"/>
    <property type="match status" value="1"/>
</dbReference>
<dbReference type="Proteomes" id="UP000030526">
    <property type="component" value="Unassembled WGS sequence"/>
</dbReference>
<evidence type="ECO:0000313" key="4">
    <source>
        <dbReference type="Proteomes" id="UP000254232"/>
    </source>
</evidence>
<accession>A0A0A2XXA3</accession>
<dbReference type="EMBL" id="UGGZ01000001">
    <property type="protein sequence ID" value="STO37604.1"/>
    <property type="molecule type" value="Genomic_DNA"/>
</dbReference>